<name>A0A660SJT5_UNCW3</name>
<comment type="caution">
    <text evidence="1">The sequence shown here is derived from an EMBL/GenBank/DDBJ whole genome shotgun (WGS) entry which is preliminary data.</text>
</comment>
<protein>
    <recommendedName>
        <fullName evidence="3">Bacterial transcriptional activator domain-containing protein</fullName>
    </recommendedName>
</protein>
<dbReference type="EMBL" id="QNBE01000017">
    <property type="protein sequence ID" value="RKX71105.1"/>
    <property type="molecule type" value="Genomic_DNA"/>
</dbReference>
<dbReference type="PANTHER" id="PTHR35807">
    <property type="entry name" value="TRANSCRIPTIONAL REGULATOR REDD-RELATED"/>
    <property type="match status" value="1"/>
</dbReference>
<proteinExistence type="predicted"/>
<dbReference type="Gene3D" id="1.25.40.10">
    <property type="entry name" value="Tetratricopeptide repeat domain"/>
    <property type="match status" value="1"/>
</dbReference>
<evidence type="ECO:0000313" key="2">
    <source>
        <dbReference type="Proteomes" id="UP000268469"/>
    </source>
</evidence>
<dbReference type="SUPFAM" id="SSF81901">
    <property type="entry name" value="HCP-like"/>
    <property type="match status" value="1"/>
</dbReference>
<sequence>MAQKEAQPWMNLEEAEKIFGITKRGIWSVWKRFGLAGYIKGKFSFCFLDYLSPGKEVSYGLEIAERLLKEGKVRYATRILNQLPICTSKEILLKFPDRLLNLRRRIEKTALSFEKIPLNALAIKCRKLRAEAEQQSLFILAARIGLVEAIALDRLGLYQQLLKLIRHLRKILRMDSDWMRSLDPSLQLSILLLEGSAYAGLMEIGKAKENLKICQKIVRTRFPESDMAMENLAALYTTVQMFKEARKWYQMVGTSPEVRFRLINMEALVGNYDRALKNLSSIEVVNNHFIMAQLLIIRALCYIGKGKPDIAKQNLLLSLEMAKGERLLNIIHTSTLLLASCYAALRKEKYARMLIRSYNPILRRLGNKRDLFLRYLIMGSPPTSLKTGNLTPPMELCLLIKKARQTLSINCYRRAKQYAFSKGIVSHFHIFLLFFPEVIRNLLKKGKNPGLSRSFLKLPIFRTESPVYHIKLLGPIRIYRNGKLIRRGLPPKGAALIIHLTLRGGSLPLQDLYANFWPGSKNPRRTLSHLLVFIRRNLRLTSAELYISSRFKKLVLKPVVTSDYQLFEETIIRSKGLLRAGEWKSAKAEFLRAIRLFRGLPLEKMFDQWSDELQRAILNKLRSEIKHFTSTASARGDYLTAKKLLGWLSIHKLC</sequence>
<reference evidence="1 2" key="1">
    <citation type="submission" date="2018-06" db="EMBL/GenBank/DDBJ databases">
        <title>Extensive metabolic versatility and redundancy in microbially diverse, dynamic hydrothermal sediments.</title>
        <authorList>
            <person name="Dombrowski N."/>
            <person name="Teske A."/>
            <person name="Baker B.J."/>
        </authorList>
    </citation>
    <scope>NUCLEOTIDE SEQUENCE [LARGE SCALE GENOMIC DNA]</scope>
    <source>
        <strain evidence="1">B36_G15</strain>
    </source>
</reference>
<dbReference type="Proteomes" id="UP000268469">
    <property type="component" value="Unassembled WGS sequence"/>
</dbReference>
<dbReference type="AlphaFoldDB" id="A0A660SJT5"/>
<evidence type="ECO:0008006" key="3">
    <source>
        <dbReference type="Google" id="ProtNLM"/>
    </source>
</evidence>
<gene>
    <name evidence="1" type="ORF">DRP53_02715</name>
</gene>
<accession>A0A660SJT5</accession>
<organism evidence="1 2">
    <name type="scientific">candidate division WOR-3 bacterium</name>
    <dbReference type="NCBI Taxonomy" id="2052148"/>
    <lineage>
        <taxon>Bacteria</taxon>
        <taxon>Bacteria division WOR-3</taxon>
    </lineage>
</organism>
<dbReference type="InterPro" id="IPR011990">
    <property type="entry name" value="TPR-like_helical_dom_sf"/>
</dbReference>
<dbReference type="InterPro" id="IPR051677">
    <property type="entry name" value="AfsR-DnrI-RedD_regulator"/>
</dbReference>
<evidence type="ECO:0000313" key="1">
    <source>
        <dbReference type="EMBL" id="RKX71105.1"/>
    </source>
</evidence>